<keyword evidence="1" id="KW-0687">Ribonucleoprotein</keyword>
<keyword evidence="1" id="KW-0689">Ribosomal protein</keyword>
<evidence type="ECO:0000313" key="2">
    <source>
        <dbReference type="Proteomes" id="UP000823775"/>
    </source>
</evidence>
<dbReference type="GO" id="GO:0005840">
    <property type="term" value="C:ribosome"/>
    <property type="evidence" value="ECO:0007669"/>
    <property type="project" value="UniProtKB-KW"/>
</dbReference>
<name>A0ABS8TJ32_DATST</name>
<sequence length="99" mass="11631">MRTEIIIRATHTHLTSEKWRRIRELTPGSTWPQDQEIMLDWDPKRKQGPTIRLPDLFMIHSPKEEDEYIRPPVAPTNIEVPVSEYYSTQGCGLVFNELV</sequence>
<proteinExistence type="predicted"/>
<dbReference type="Proteomes" id="UP000823775">
    <property type="component" value="Unassembled WGS sequence"/>
</dbReference>
<keyword evidence="2" id="KW-1185">Reference proteome</keyword>
<organism evidence="1 2">
    <name type="scientific">Datura stramonium</name>
    <name type="common">Jimsonweed</name>
    <name type="synonym">Common thornapple</name>
    <dbReference type="NCBI Taxonomy" id="4076"/>
    <lineage>
        <taxon>Eukaryota</taxon>
        <taxon>Viridiplantae</taxon>
        <taxon>Streptophyta</taxon>
        <taxon>Embryophyta</taxon>
        <taxon>Tracheophyta</taxon>
        <taxon>Spermatophyta</taxon>
        <taxon>Magnoliopsida</taxon>
        <taxon>eudicotyledons</taxon>
        <taxon>Gunneridae</taxon>
        <taxon>Pentapetalae</taxon>
        <taxon>asterids</taxon>
        <taxon>lamiids</taxon>
        <taxon>Solanales</taxon>
        <taxon>Solanaceae</taxon>
        <taxon>Solanoideae</taxon>
        <taxon>Datureae</taxon>
        <taxon>Datura</taxon>
    </lineage>
</organism>
<reference evidence="1 2" key="1">
    <citation type="journal article" date="2021" name="BMC Genomics">
        <title>Datura genome reveals duplications of psychoactive alkaloid biosynthetic genes and high mutation rate following tissue culture.</title>
        <authorList>
            <person name="Rajewski A."/>
            <person name="Carter-House D."/>
            <person name="Stajich J."/>
            <person name="Litt A."/>
        </authorList>
    </citation>
    <scope>NUCLEOTIDE SEQUENCE [LARGE SCALE GENOMIC DNA]</scope>
    <source>
        <strain evidence="1">AR-01</strain>
    </source>
</reference>
<evidence type="ECO:0000313" key="1">
    <source>
        <dbReference type="EMBL" id="MCD7470899.1"/>
    </source>
</evidence>
<gene>
    <name evidence="1" type="primary">RPS3_3</name>
    <name evidence="1" type="ORF">HAX54_011101</name>
</gene>
<comment type="caution">
    <text evidence="1">The sequence shown here is derived from an EMBL/GenBank/DDBJ whole genome shotgun (WGS) entry which is preliminary data.</text>
</comment>
<accession>A0ABS8TJ32</accession>
<dbReference type="EMBL" id="JACEIK010001628">
    <property type="protein sequence ID" value="MCD7470899.1"/>
    <property type="molecule type" value="Genomic_DNA"/>
</dbReference>
<protein>
    <submittedName>
        <fullName evidence="1">40S ribosomal protein S3</fullName>
    </submittedName>
</protein>